<dbReference type="EMBL" id="LR721751">
    <property type="protein sequence ID" value="VVV05490.1"/>
    <property type="molecule type" value="Genomic_DNA"/>
</dbReference>
<organism evidence="1">
    <name type="scientific">Aliivibrio wodanis</name>
    <dbReference type="NCBI Taxonomy" id="80852"/>
    <lineage>
        <taxon>Bacteria</taxon>
        <taxon>Pseudomonadati</taxon>
        <taxon>Pseudomonadota</taxon>
        <taxon>Gammaproteobacteria</taxon>
        <taxon>Vibrionales</taxon>
        <taxon>Vibrionaceae</taxon>
        <taxon>Aliivibrio</taxon>
    </lineage>
</organism>
<evidence type="ECO:0000313" key="1">
    <source>
        <dbReference type="EMBL" id="VVV05490.1"/>
    </source>
</evidence>
<accession>A0A5Q4ZKY7</accession>
<gene>
    <name evidence="1" type="ORF">AW0309160_02970</name>
</gene>
<proteinExistence type="predicted"/>
<sequence length="34" mass="4061">MFEMLISYKVELNRVLIEHLKVAQMVLIPFTQLI</sequence>
<dbReference type="AlphaFoldDB" id="A0A5Q4ZKY7"/>
<name>A0A5Q4ZKY7_9GAMM</name>
<reference evidence="1" key="1">
    <citation type="submission" date="2019-09" db="EMBL/GenBank/DDBJ databases">
        <authorList>
            <person name="Hjerde E."/>
        </authorList>
    </citation>
    <scope>NUCLEOTIDE SEQUENCE</scope>
    <source>
        <strain evidence="1">06/09/160</strain>
    </source>
</reference>
<protein>
    <submittedName>
        <fullName evidence="1">Uncharacterized protein</fullName>
    </submittedName>
</protein>